<dbReference type="FunCoup" id="A0A1Y2E2F9">
    <property type="interactions" value="461"/>
</dbReference>
<dbReference type="InterPro" id="IPR039355">
    <property type="entry name" value="Transcription_factor_GATA"/>
</dbReference>
<dbReference type="GO" id="GO:0045944">
    <property type="term" value="P:positive regulation of transcription by RNA polymerase II"/>
    <property type="evidence" value="ECO:0007669"/>
    <property type="project" value="TreeGrafter"/>
</dbReference>
<dbReference type="GO" id="GO:0034757">
    <property type="term" value="P:negative regulation of iron ion transport"/>
    <property type="evidence" value="ECO:0007669"/>
    <property type="project" value="UniProtKB-ARBA"/>
</dbReference>
<dbReference type="GeneID" id="63778238"/>
<feature type="region of interest" description="Disordered" evidence="10">
    <location>
        <begin position="144"/>
        <end position="174"/>
    </location>
</feature>
<feature type="compositionally biased region" description="Polar residues" evidence="10">
    <location>
        <begin position="1"/>
        <end position="14"/>
    </location>
</feature>
<sequence>MAMMEVSQQPSTTKLSKEESASMRTALPARPVVLRGDMHMSEASSDRYPSPAGSRSPGTESPDASETRPSPSLYGSNQATSPSPSPLPYDIIQDAKSSMGNVSHQTGQVCSNCGTTRTPLWRRAPGGATICNACGLYLKARNSSRPTNLKRPPTIISTVPKKTPDKTSPKPCSQTTGATYVAADQEPTGTCPGGGRCNGTGGAEGCSGCPAYNNRVSKSAHLSSLQARDDASASTKEPEDGPAPINAAAPKAQPQKTTVVIACQNCGTTVTPLWRRDGSGHTICNACGLYYKLHGVHRPVTMKKAVIKRRKRIIPATKSGGHEGAGDAAAIDSIEQQNQYAEDHEVEKGTLNADGSVNLGFRRRERALAILPQPIVRQNQGSTTLPPSNDLTAYHTSQSHALQSMDIRDSLTDDNRLAPLTSLSVMKDRQSSLSPASFISPSRKRSFSATDSETQPGELGYDSTKRLSSIKSILNPAGAGHRSPTANQMEEAADTLRLLRSPASTMGSAPSPGAYSNCSSAMGNAQNDSERIRAERRIALQNEAERMRAMLAAKERELADLGE</sequence>
<evidence type="ECO:0000256" key="2">
    <source>
        <dbReference type="ARBA" id="ARBA00022723"/>
    </source>
</evidence>
<dbReference type="InParanoid" id="A0A1Y2E2F9"/>
<feature type="compositionally biased region" description="Low complexity" evidence="10">
    <location>
        <begin position="431"/>
        <end position="441"/>
    </location>
</feature>
<dbReference type="Pfam" id="PF00320">
    <property type="entry name" value="GATA"/>
    <property type="match status" value="2"/>
</dbReference>
<dbReference type="GO" id="GO:0008270">
    <property type="term" value="F:zinc ion binding"/>
    <property type="evidence" value="ECO:0007669"/>
    <property type="project" value="UniProtKB-KW"/>
</dbReference>
<dbReference type="FunFam" id="3.30.50.10:FF:000039">
    <property type="entry name" value="Siderophore transcription factor SreA"/>
    <property type="match status" value="1"/>
</dbReference>
<dbReference type="SMART" id="SM00401">
    <property type="entry name" value="ZnF_GATA"/>
    <property type="match status" value="2"/>
</dbReference>
<keyword evidence="13" id="KW-1185">Reference proteome</keyword>
<dbReference type="InterPro" id="IPR000679">
    <property type="entry name" value="Znf_GATA"/>
</dbReference>
<comment type="subcellular location">
    <subcellularLocation>
        <location evidence="1">Nucleus</location>
    </subcellularLocation>
</comment>
<feature type="region of interest" description="Disordered" evidence="10">
    <location>
        <begin position="427"/>
        <end position="462"/>
    </location>
</feature>
<dbReference type="Proteomes" id="UP000193689">
    <property type="component" value="Unassembled WGS sequence"/>
</dbReference>
<feature type="domain" description="GATA-type" evidence="11">
    <location>
        <begin position="104"/>
        <end position="159"/>
    </location>
</feature>
<keyword evidence="4 9" id="KW-0863">Zinc-finger</keyword>
<dbReference type="EMBL" id="MCFJ01000006">
    <property type="protein sequence ID" value="ORY65055.1"/>
    <property type="molecule type" value="Genomic_DNA"/>
</dbReference>
<proteinExistence type="predicted"/>
<comment type="caution">
    <text evidence="12">The sequence shown here is derived from an EMBL/GenBank/DDBJ whole genome shotgun (WGS) entry which is preliminary data.</text>
</comment>
<feature type="region of interest" description="Disordered" evidence="10">
    <location>
        <begin position="505"/>
        <end position="530"/>
    </location>
</feature>
<dbReference type="AlphaFoldDB" id="A0A1Y2E2F9"/>
<dbReference type="GO" id="GO:0000122">
    <property type="term" value="P:negative regulation of transcription by RNA polymerase II"/>
    <property type="evidence" value="ECO:0007669"/>
    <property type="project" value="TreeGrafter"/>
</dbReference>
<evidence type="ECO:0000256" key="10">
    <source>
        <dbReference type="SAM" id="MobiDB-lite"/>
    </source>
</evidence>
<dbReference type="PROSITE" id="PS50114">
    <property type="entry name" value="GATA_ZN_FINGER_2"/>
    <property type="match status" value="2"/>
</dbReference>
<keyword evidence="7" id="KW-0804">Transcription</keyword>
<evidence type="ECO:0000256" key="3">
    <source>
        <dbReference type="ARBA" id="ARBA00022737"/>
    </source>
</evidence>
<evidence type="ECO:0000256" key="6">
    <source>
        <dbReference type="ARBA" id="ARBA00023015"/>
    </source>
</evidence>
<protein>
    <recommendedName>
        <fullName evidence="11">GATA-type domain-containing protein</fullName>
    </recommendedName>
</protein>
<accession>A0A1Y2E2F9</accession>
<dbReference type="Gene3D" id="3.30.50.10">
    <property type="entry name" value="Erythroid Transcription Factor GATA-1, subunit A"/>
    <property type="match status" value="2"/>
</dbReference>
<feature type="compositionally biased region" description="Polar residues" evidence="10">
    <location>
        <begin position="505"/>
        <end position="527"/>
    </location>
</feature>
<reference evidence="12 13" key="1">
    <citation type="submission" date="2016-07" db="EMBL/GenBank/DDBJ databases">
        <title>Pervasive Adenine N6-methylation of Active Genes in Fungi.</title>
        <authorList>
            <consortium name="DOE Joint Genome Institute"/>
            <person name="Mondo S.J."/>
            <person name="Dannebaum R.O."/>
            <person name="Kuo R.C."/>
            <person name="Labutti K."/>
            <person name="Haridas S."/>
            <person name="Kuo A."/>
            <person name="Salamov A."/>
            <person name="Ahrendt S.R."/>
            <person name="Lipzen A."/>
            <person name="Sullivan W."/>
            <person name="Andreopoulos W.B."/>
            <person name="Clum A."/>
            <person name="Lindquist E."/>
            <person name="Daum C."/>
            <person name="Ramamoorthy G.K."/>
            <person name="Gryganskyi A."/>
            <person name="Culley D."/>
            <person name="Magnuson J.K."/>
            <person name="James T.Y."/>
            <person name="O'Malley M.A."/>
            <person name="Stajich J.E."/>
            <person name="Spatafora J.W."/>
            <person name="Visel A."/>
            <person name="Grigoriev I.V."/>
        </authorList>
    </citation>
    <scope>NUCLEOTIDE SEQUENCE [LARGE SCALE GENOMIC DNA]</scope>
    <source>
        <strain evidence="12 13">CBS 129021</strain>
    </source>
</reference>
<evidence type="ECO:0000256" key="8">
    <source>
        <dbReference type="ARBA" id="ARBA00023242"/>
    </source>
</evidence>
<dbReference type="OrthoDB" id="515401at2759"/>
<dbReference type="GO" id="GO:0006879">
    <property type="term" value="P:intracellular iron ion homeostasis"/>
    <property type="evidence" value="ECO:0007669"/>
    <property type="project" value="UniProtKB-ARBA"/>
</dbReference>
<feature type="region of interest" description="Disordered" evidence="10">
    <location>
        <begin position="1"/>
        <end position="89"/>
    </location>
</feature>
<evidence type="ECO:0000256" key="4">
    <source>
        <dbReference type="ARBA" id="ARBA00022771"/>
    </source>
</evidence>
<dbReference type="GO" id="GO:0000981">
    <property type="term" value="F:DNA-binding transcription factor activity, RNA polymerase II-specific"/>
    <property type="evidence" value="ECO:0007669"/>
    <property type="project" value="TreeGrafter"/>
</dbReference>
<dbReference type="InterPro" id="IPR013088">
    <property type="entry name" value="Znf_NHR/GATA"/>
</dbReference>
<organism evidence="12 13">
    <name type="scientific">Pseudomassariella vexata</name>
    <dbReference type="NCBI Taxonomy" id="1141098"/>
    <lineage>
        <taxon>Eukaryota</taxon>
        <taxon>Fungi</taxon>
        <taxon>Dikarya</taxon>
        <taxon>Ascomycota</taxon>
        <taxon>Pezizomycotina</taxon>
        <taxon>Sordariomycetes</taxon>
        <taxon>Xylariomycetidae</taxon>
        <taxon>Amphisphaeriales</taxon>
        <taxon>Pseudomassariaceae</taxon>
        <taxon>Pseudomassariella</taxon>
    </lineage>
</organism>
<feature type="region of interest" description="Disordered" evidence="10">
    <location>
        <begin position="372"/>
        <end position="397"/>
    </location>
</feature>
<keyword evidence="5" id="KW-0862">Zinc</keyword>
<name>A0A1Y2E2F9_9PEZI</name>
<feature type="region of interest" description="Disordered" evidence="10">
    <location>
        <begin position="220"/>
        <end position="254"/>
    </location>
</feature>
<dbReference type="CDD" id="cd00202">
    <property type="entry name" value="ZnF_GATA"/>
    <property type="match status" value="2"/>
</dbReference>
<evidence type="ECO:0000256" key="1">
    <source>
        <dbReference type="ARBA" id="ARBA00004123"/>
    </source>
</evidence>
<evidence type="ECO:0000313" key="12">
    <source>
        <dbReference type="EMBL" id="ORY65055.1"/>
    </source>
</evidence>
<dbReference type="STRING" id="1141098.A0A1Y2E2F9"/>
<dbReference type="GO" id="GO:0000978">
    <property type="term" value="F:RNA polymerase II cis-regulatory region sequence-specific DNA binding"/>
    <property type="evidence" value="ECO:0007669"/>
    <property type="project" value="TreeGrafter"/>
</dbReference>
<evidence type="ECO:0000256" key="7">
    <source>
        <dbReference type="ARBA" id="ARBA00023163"/>
    </source>
</evidence>
<keyword evidence="8" id="KW-0539">Nucleus</keyword>
<evidence type="ECO:0000256" key="5">
    <source>
        <dbReference type="ARBA" id="ARBA00022833"/>
    </source>
</evidence>
<keyword evidence="2" id="KW-0479">Metal-binding</keyword>
<dbReference type="SUPFAM" id="SSF57716">
    <property type="entry name" value="Glucocorticoid receptor-like (DNA-binding domain)"/>
    <property type="match status" value="2"/>
</dbReference>
<keyword evidence="6" id="KW-0805">Transcription regulation</keyword>
<dbReference type="RefSeq" id="XP_040716207.1">
    <property type="nucleotide sequence ID" value="XM_040862026.1"/>
</dbReference>
<dbReference type="FunFam" id="3.30.50.10:FF:000007">
    <property type="entry name" value="Nitrogen regulatory AreA, N-terminal"/>
    <property type="match status" value="1"/>
</dbReference>
<feature type="compositionally biased region" description="Polar residues" evidence="10">
    <location>
        <begin position="376"/>
        <end position="397"/>
    </location>
</feature>
<feature type="compositionally biased region" description="Basic and acidic residues" evidence="10">
    <location>
        <begin position="227"/>
        <end position="239"/>
    </location>
</feature>
<feature type="compositionally biased region" description="Polar residues" evidence="10">
    <location>
        <begin position="56"/>
        <end position="82"/>
    </location>
</feature>
<dbReference type="GO" id="GO:0005634">
    <property type="term" value="C:nucleus"/>
    <property type="evidence" value="ECO:0007669"/>
    <property type="project" value="UniProtKB-SubCell"/>
</dbReference>
<dbReference type="PANTHER" id="PTHR10071:SF335">
    <property type="entry name" value="IRON-SENSING TRANSCRIPTIONAL REPRESSOR-RELATED"/>
    <property type="match status" value="1"/>
</dbReference>
<evidence type="ECO:0000256" key="9">
    <source>
        <dbReference type="PROSITE-ProRule" id="PRU00094"/>
    </source>
</evidence>
<gene>
    <name evidence="12" type="ORF">BCR38DRAFT_457317</name>
</gene>
<dbReference type="PRINTS" id="PR00619">
    <property type="entry name" value="GATAZNFINGER"/>
</dbReference>
<evidence type="ECO:0000313" key="13">
    <source>
        <dbReference type="Proteomes" id="UP000193689"/>
    </source>
</evidence>
<evidence type="ECO:0000259" key="11">
    <source>
        <dbReference type="PROSITE" id="PS50114"/>
    </source>
</evidence>
<feature type="domain" description="GATA-type" evidence="11">
    <location>
        <begin position="263"/>
        <end position="310"/>
    </location>
</feature>
<dbReference type="PROSITE" id="PS00344">
    <property type="entry name" value="GATA_ZN_FINGER_1"/>
    <property type="match status" value="2"/>
</dbReference>
<keyword evidence="3" id="KW-0677">Repeat</keyword>
<dbReference type="PANTHER" id="PTHR10071">
    <property type="entry name" value="TRANSCRIPTION FACTOR GATA FAMILY MEMBER"/>
    <property type="match status" value="1"/>
</dbReference>